<accession>A0ABP8GCN8</accession>
<keyword evidence="5 7" id="KW-1133">Transmembrane helix</keyword>
<organism evidence="8 9">
    <name type="scientific">Flaviaesturariibacter amylovorans</name>
    <dbReference type="NCBI Taxonomy" id="1084520"/>
    <lineage>
        <taxon>Bacteria</taxon>
        <taxon>Pseudomonadati</taxon>
        <taxon>Bacteroidota</taxon>
        <taxon>Chitinophagia</taxon>
        <taxon>Chitinophagales</taxon>
        <taxon>Chitinophagaceae</taxon>
        <taxon>Flaviaestuariibacter</taxon>
    </lineage>
</organism>
<sequence>MKQILFATTRSSAPLFLRLLLGIVLFPHGAQKLLGWFGGFAFEGSMGYFTGTVGLPWIVGFLVILVEFFGPLFLILGFATRFWSLAIFFVMSGIVVTSMHDYFFMNWFGNQKSEGMEFFLLTIGMSLSLLVSGSGRWAVDRLLQRRADAARLGGARFPVPEFSAQELRA</sequence>
<evidence type="ECO:0000256" key="6">
    <source>
        <dbReference type="ARBA" id="ARBA00023136"/>
    </source>
</evidence>
<dbReference type="RefSeq" id="WP_345253558.1">
    <property type="nucleotide sequence ID" value="NZ_BAABGY010000002.1"/>
</dbReference>
<evidence type="ECO:0000256" key="4">
    <source>
        <dbReference type="ARBA" id="ARBA00022692"/>
    </source>
</evidence>
<comment type="subcellular location">
    <subcellularLocation>
        <location evidence="1">Cell membrane</location>
        <topology evidence="1">Multi-pass membrane protein</topology>
    </subcellularLocation>
</comment>
<keyword evidence="3" id="KW-1003">Cell membrane</keyword>
<evidence type="ECO:0000313" key="9">
    <source>
        <dbReference type="Proteomes" id="UP001501725"/>
    </source>
</evidence>
<evidence type="ECO:0000256" key="3">
    <source>
        <dbReference type="ARBA" id="ARBA00022475"/>
    </source>
</evidence>
<dbReference type="EMBL" id="BAABGY010000002">
    <property type="protein sequence ID" value="GAA4321785.1"/>
    <property type="molecule type" value="Genomic_DNA"/>
</dbReference>
<dbReference type="PANTHER" id="PTHR33452:SF1">
    <property type="entry name" value="INNER MEMBRANE PROTEIN YPHA-RELATED"/>
    <property type="match status" value="1"/>
</dbReference>
<evidence type="ECO:0000313" key="8">
    <source>
        <dbReference type="EMBL" id="GAA4321785.1"/>
    </source>
</evidence>
<dbReference type="InterPro" id="IPR032808">
    <property type="entry name" value="DoxX"/>
</dbReference>
<proteinExistence type="inferred from homology"/>
<keyword evidence="9" id="KW-1185">Reference proteome</keyword>
<comment type="caution">
    <text evidence="8">The sequence shown here is derived from an EMBL/GenBank/DDBJ whole genome shotgun (WGS) entry which is preliminary data.</text>
</comment>
<comment type="similarity">
    <text evidence="2">Belongs to the DoxX family.</text>
</comment>
<evidence type="ECO:0000256" key="1">
    <source>
        <dbReference type="ARBA" id="ARBA00004651"/>
    </source>
</evidence>
<feature type="transmembrane region" description="Helical" evidence="7">
    <location>
        <begin position="82"/>
        <end position="99"/>
    </location>
</feature>
<keyword evidence="6 7" id="KW-0472">Membrane</keyword>
<protein>
    <submittedName>
        <fullName evidence="8">DoxX family protein</fullName>
    </submittedName>
</protein>
<dbReference type="InterPro" id="IPR051907">
    <property type="entry name" value="DoxX-like_oxidoreductase"/>
</dbReference>
<evidence type="ECO:0000256" key="5">
    <source>
        <dbReference type="ARBA" id="ARBA00022989"/>
    </source>
</evidence>
<dbReference type="PANTHER" id="PTHR33452">
    <property type="entry name" value="OXIDOREDUCTASE CATD-RELATED"/>
    <property type="match status" value="1"/>
</dbReference>
<name>A0ABP8GCN8_9BACT</name>
<evidence type="ECO:0000256" key="7">
    <source>
        <dbReference type="SAM" id="Phobius"/>
    </source>
</evidence>
<dbReference type="Proteomes" id="UP001501725">
    <property type="component" value="Unassembled WGS sequence"/>
</dbReference>
<keyword evidence="4 7" id="KW-0812">Transmembrane</keyword>
<feature type="transmembrane region" description="Helical" evidence="7">
    <location>
        <begin position="119"/>
        <end position="139"/>
    </location>
</feature>
<dbReference type="Pfam" id="PF07681">
    <property type="entry name" value="DoxX"/>
    <property type="match status" value="1"/>
</dbReference>
<reference evidence="9" key="1">
    <citation type="journal article" date="2019" name="Int. J. Syst. Evol. Microbiol.">
        <title>The Global Catalogue of Microorganisms (GCM) 10K type strain sequencing project: providing services to taxonomists for standard genome sequencing and annotation.</title>
        <authorList>
            <consortium name="The Broad Institute Genomics Platform"/>
            <consortium name="The Broad Institute Genome Sequencing Center for Infectious Disease"/>
            <person name="Wu L."/>
            <person name="Ma J."/>
        </authorList>
    </citation>
    <scope>NUCLEOTIDE SEQUENCE [LARGE SCALE GENOMIC DNA]</scope>
    <source>
        <strain evidence="9">JCM 17919</strain>
    </source>
</reference>
<gene>
    <name evidence="8" type="ORF">GCM10023184_07800</name>
</gene>
<evidence type="ECO:0000256" key="2">
    <source>
        <dbReference type="ARBA" id="ARBA00006679"/>
    </source>
</evidence>
<feature type="transmembrane region" description="Helical" evidence="7">
    <location>
        <begin position="54"/>
        <end position="75"/>
    </location>
</feature>